<keyword evidence="2" id="KW-0472">Membrane</keyword>
<feature type="transmembrane region" description="Helical" evidence="2">
    <location>
        <begin position="150"/>
        <end position="173"/>
    </location>
</feature>
<comment type="caution">
    <text evidence="3">The sequence shown here is derived from an EMBL/GenBank/DDBJ whole genome shotgun (WGS) entry which is preliminary data.</text>
</comment>
<protein>
    <submittedName>
        <fullName evidence="3">Uncharacterized protein</fullName>
    </submittedName>
</protein>
<keyword evidence="4" id="KW-1185">Reference proteome</keyword>
<feature type="region of interest" description="Disordered" evidence="1">
    <location>
        <begin position="1"/>
        <end position="83"/>
    </location>
</feature>
<evidence type="ECO:0000256" key="1">
    <source>
        <dbReference type="SAM" id="MobiDB-lite"/>
    </source>
</evidence>
<sequence>MGFFDHDTVSVVSRKSHDGRPKYKVERRKKSRSRSRSRSRSPKRSESRSLASALFGVGGSSKHHRSSSRHHGGGSSIFGGGGKHHSGSRSSFFGIPTGSGSRSSLFGFGRSSPSYYKRSPRKNFMERAIKKVKQLFRDLVRYAKRHPVKVFMLVIVPLVTSGALVALLARVGLKLPSSFENLVTTAGKFASGDSAGLVGEAMKMAGGLGSMVGK</sequence>
<feature type="compositionally biased region" description="Basic and acidic residues" evidence="1">
    <location>
        <begin position="15"/>
        <end position="24"/>
    </location>
</feature>
<reference evidence="3" key="1">
    <citation type="submission" date="2018-03" db="EMBL/GenBank/DDBJ databases">
        <authorList>
            <person name="Guldener U."/>
        </authorList>
    </citation>
    <scope>NUCLEOTIDE SEQUENCE</scope>
</reference>
<evidence type="ECO:0000313" key="4">
    <source>
        <dbReference type="Proteomes" id="UP001187682"/>
    </source>
</evidence>
<accession>A0AAE8MR31</accession>
<proteinExistence type="predicted"/>
<keyword evidence="2" id="KW-1133">Transmembrane helix</keyword>
<gene>
    <name evidence="3" type="ORF">DNG_00341</name>
</gene>
<dbReference type="AlphaFoldDB" id="A0AAE8MR31"/>
<dbReference type="Proteomes" id="UP001187682">
    <property type="component" value="Unassembled WGS sequence"/>
</dbReference>
<organism evidence="3 4">
    <name type="scientific">Cephalotrichum gorgonifer</name>
    <dbReference type="NCBI Taxonomy" id="2041049"/>
    <lineage>
        <taxon>Eukaryota</taxon>
        <taxon>Fungi</taxon>
        <taxon>Dikarya</taxon>
        <taxon>Ascomycota</taxon>
        <taxon>Pezizomycotina</taxon>
        <taxon>Sordariomycetes</taxon>
        <taxon>Hypocreomycetidae</taxon>
        <taxon>Microascales</taxon>
        <taxon>Microascaceae</taxon>
        <taxon>Cephalotrichum</taxon>
    </lineage>
</organism>
<feature type="compositionally biased region" description="Basic residues" evidence="1">
    <location>
        <begin position="25"/>
        <end position="42"/>
    </location>
</feature>
<dbReference type="EMBL" id="ONZQ02000001">
    <property type="protein sequence ID" value="SPN96821.1"/>
    <property type="molecule type" value="Genomic_DNA"/>
</dbReference>
<evidence type="ECO:0000313" key="3">
    <source>
        <dbReference type="EMBL" id="SPN96821.1"/>
    </source>
</evidence>
<keyword evidence="2" id="KW-0812">Transmembrane</keyword>
<evidence type="ECO:0000256" key="2">
    <source>
        <dbReference type="SAM" id="Phobius"/>
    </source>
</evidence>
<feature type="compositionally biased region" description="Basic residues" evidence="1">
    <location>
        <begin position="61"/>
        <end position="72"/>
    </location>
</feature>
<name>A0AAE8MR31_9PEZI</name>